<evidence type="ECO:0000256" key="1">
    <source>
        <dbReference type="ARBA" id="ARBA00007637"/>
    </source>
</evidence>
<dbReference type="Pfam" id="PF01370">
    <property type="entry name" value="Epimerase"/>
    <property type="match status" value="1"/>
</dbReference>
<reference evidence="5 6" key="1">
    <citation type="submission" date="2019-06" db="EMBL/GenBank/DDBJ databases">
        <title>Genome sequence of Rhodobacteraceae bacterium D4M1.</title>
        <authorList>
            <person name="Cao J."/>
        </authorList>
    </citation>
    <scope>NUCLEOTIDE SEQUENCE [LARGE SCALE GENOMIC DNA]</scope>
    <source>
        <strain evidence="5 6">D4M1</strain>
    </source>
</reference>
<accession>A0A5B8FYC2</accession>
<evidence type="ECO:0000313" key="5">
    <source>
        <dbReference type="EMBL" id="QDL91532.1"/>
    </source>
</evidence>
<feature type="domain" description="NAD-dependent epimerase/dehydratase" evidence="4">
    <location>
        <begin position="4"/>
        <end position="176"/>
    </location>
</feature>
<dbReference type="GO" id="GO:0016491">
    <property type="term" value="F:oxidoreductase activity"/>
    <property type="evidence" value="ECO:0007669"/>
    <property type="project" value="UniProtKB-KW"/>
</dbReference>
<protein>
    <submittedName>
        <fullName evidence="5">NAD(P)-dependent oxidoreductase</fullName>
    </submittedName>
</protein>
<name>A0A5B8FYC2_9RHOB</name>
<dbReference type="InterPro" id="IPR036291">
    <property type="entry name" value="NAD(P)-bd_dom_sf"/>
</dbReference>
<comment type="similarity">
    <text evidence="1">Belongs to the NAD(P)-dependent epimerase/dehydratase family.</text>
</comment>
<dbReference type="SUPFAM" id="SSF51735">
    <property type="entry name" value="NAD(P)-binding Rossmann-fold domains"/>
    <property type="match status" value="1"/>
</dbReference>
<keyword evidence="2" id="KW-0560">Oxidoreductase</keyword>
<organism evidence="5 6">
    <name type="scientific">Paroceanicella profunda</name>
    <dbReference type="NCBI Taxonomy" id="2579971"/>
    <lineage>
        <taxon>Bacteria</taxon>
        <taxon>Pseudomonadati</taxon>
        <taxon>Pseudomonadota</taxon>
        <taxon>Alphaproteobacteria</taxon>
        <taxon>Rhodobacterales</taxon>
        <taxon>Paracoccaceae</taxon>
        <taxon>Paroceanicella</taxon>
    </lineage>
</organism>
<dbReference type="Proteomes" id="UP000305888">
    <property type="component" value="Chromosome"/>
</dbReference>
<evidence type="ECO:0000256" key="3">
    <source>
        <dbReference type="ARBA" id="ARBA00023027"/>
    </source>
</evidence>
<proteinExistence type="inferred from homology"/>
<dbReference type="Gene3D" id="3.40.50.720">
    <property type="entry name" value="NAD(P)-binding Rossmann-like Domain"/>
    <property type="match status" value="1"/>
</dbReference>
<evidence type="ECO:0000259" key="4">
    <source>
        <dbReference type="Pfam" id="PF01370"/>
    </source>
</evidence>
<dbReference type="PANTHER" id="PTHR43103">
    <property type="entry name" value="NUCLEOSIDE-DIPHOSPHATE-SUGAR EPIMERASE"/>
    <property type="match status" value="1"/>
</dbReference>
<dbReference type="InterPro" id="IPR001509">
    <property type="entry name" value="Epimerase_deHydtase"/>
</dbReference>
<dbReference type="CDD" id="cd08946">
    <property type="entry name" value="SDR_e"/>
    <property type="match status" value="1"/>
</dbReference>
<sequence length="263" mass="28904">MTRILITGAAGGVGAMLREALQGYAPLRLSDLSEMAPARDGEEVVRCDLADRAAVDALVQGCGYIVHLGGMSVENTWDVIEQSNLRGAFNIFDAARRLGPARVLFASSNHAIGFHTRETLLDGDAELRPDSLYGLSKAMGETMARYYWDKFGIESVSVRIGSCFPKPRDRRMLSTWLAPEDFVSLVKRIHEAPRVGCSMVYGASANRDMWWDNSHAAFLGWVPEHSSEQFRAEVEAADPPRAHDDPAVIYQGGIWPVAPHTGE</sequence>
<dbReference type="AlphaFoldDB" id="A0A5B8FYC2"/>
<keyword evidence="6" id="KW-1185">Reference proteome</keyword>
<keyword evidence="3" id="KW-0520">NAD</keyword>
<gene>
    <name evidence="5" type="ORF">FDP22_06895</name>
</gene>
<evidence type="ECO:0000256" key="2">
    <source>
        <dbReference type="ARBA" id="ARBA00023002"/>
    </source>
</evidence>
<evidence type="ECO:0000313" key="6">
    <source>
        <dbReference type="Proteomes" id="UP000305888"/>
    </source>
</evidence>
<dbReference type="RefSeq" id="WP_138572433.1">
    <property type="nucleotide sequence ID" value="NZ_CP040818.1"/>
</dbReference>
<dbReference type="OrthoDB" id="8770295at2"/>
<dbReference type="PANTHER" id="PTHR43103:SF5">
    <property type="entry name" value="4-EPIMERASE, PUTATIVE (AFU_ORTHOLOGUE AFUA_7G00360)-RELATED"/>
    <property type="match status" value="1"/>
</dbReference>
<dbReference type="EMBL" id="CP040818">
    <property type="protein sequence ID" value="QDL91532.1"/>
    <property type="molecule type" value="Genomic_DNA"/>
</dbReference>
<dbReference type="KEGG" id="ppru:FDP22_06895"/>